<evidence type="ECO:0000313" key="2">
    <source>
        <dbReference type="Proteomes" id="UP000301424"/>
    </source>
</evidence>
<protein>
    <submittedName>
        <fullName evidence="1">Uncharacterized protein</fullName>
    </submittedName>
</protein>
<sequence>MTTQTAAELIVGQRMARLSHLAHVVHTSILPRLAQVPSNTVNEIYRDLRDTMTQVHEYDDLTYELIDLSQDRLQAVINTLNIMIDHGPVAQSTINPASVDFLVENGFAVPIMQATLADGGRSFEQAYAPTKKAVDLYTQLRADLD</sequence>
<evidence type="ECO:0000313" key="1">
    <source>
        <dbReference type="EMBL" id="QBQ74766.1"/>
    </source>
</evidence>
<accession>A0A482MMS0</accession>
<keyword evidence="2" id="KW-1185">Reference proteome</keyword>
<gene>
    <name evidence="1" type="ORF">BcepSauron_386</name>
</gene>
<name>A0A482MMS0_9CAUD</name>
<dbReference type="Proteomes" id="UP000301424">
    <property type="component" value="Segment"/>
</dbReference>
<organism evidence="1 2">
    <name type="scientific">Burkholderia phage BcepSauron</name>
    <dbReference type="NCBI Taxonomy" id="2530033"/>
    <lineage>
        <taxon>Viruses</taxon>
        <taxon>Duplodnaviria</taxon>
        <taxon>Heunggongvirae</taxon>
        <taxon>Uroviricota</taxon>
        <taxon>Caudoviricetes</taxon>
        <taxon>Sarumanvirus</taxon>
        <taxon>Sarumanvirus bcepsauron</taxon>
    </lineage>
</organism>
<reference evidence="1 2" key="1">
    <citation type="submission" date="2019-02" db="EMBL/GenBank/DDBJ databases">
        <title>Complete genome sequence of Burkholderia cenocepacia phage BcepSauron.</title>
        <authorList>
            <person name="Park K."/>
            <person name="Gonzalez C."/>
            <person name="Liu M."/>
            <person name="Gill J."/>
        </authorList>
    </citation>
    <scope>NUCLEOTIDE SEQUENCE [LARGE SCALE GENOMIC DNA]</scope>
</reference>
<dbReference type="EMBL" id="MK552141">
    <property type="protein sequence ID" value="QBQ74766.1"/>
    <property type="molecule type" value="Genomic_DNA"/>
</dbReference>
<proteinExistence type="predicted"/>